<dbReference type="RefSeq" id="WP_015724301.1">
    <property type="nucleotide sequence ID" value="NC_014972.1"/>
</dbReference>
<protein>
    <submittedName>
        <fullName evidence="1">Uncharacterized protein</fullName>
    </submittedName>
</protein>
<evidence type="ECO:0000313" key="2">
    <source>
        <dbReference type="Proteomes" id="UP000006365"/>
    </source>
</evidence>
<reference evidence="1 2" key="1">
    <citation type="journal article" date="2011" name="Stand. Genomic Sci.">
        <title>Complete genome sequence of Desulfobulbus propionicus type strain (1pr3).</title>
        <authorList>
            <person name="Pagani I."/>
            <person name="Lapidus A."/>
            <person name="Nolan M."/>
            <person name="Lucas S."/>
            <person name="Hammon N."/>
            <person name="Deshpande S."/>
            <person name="Cheng J.F."/>
            <person name="Chertkov O."/>
            <person name="Davenport K."/>
            <person name="Tapia R."/>
            <person name="Han C."/>
            <person name="Goodwin L."/>
            <person name="Pitluck S."/>
            <person name="Liolios K."/>
            <person name="Mavromatis K."/>
            <person name="Ivanova N."/>
            <person name="Mikhailova N."/>
            <person name="Pati A."/>
            <person name="Chen A."/>
            <person name="Palaniappan K."/>
            <person name="Land M."/>
            <person name="Hauser L."/>
            <person name="Chang Y.J."/>
            <person name="Jeffries C.D."/>
            <person name="Detter J.C."/>
            <person name="Brambilla E."/>
            <person name="Kannan K.P."/>
            <person name="Djao O.D."/>
            <person name="Rohde M."/>
            <person name="Pukall R."/>
            <person name="Spring S."/>
            <person name="Goker M."/>
            <person name="Sikorski J."/>
            <person name="Woyke T."/>
            <person name="Bristow J."/>
            <person name="Eisen J.A."/>
            <person name="Markowitz V."/>
            <person name="Hugenholtz P."/>
            <person name="Kyrpides N.C."/>
            <person name="Klenk H.P."/>
        </authorList>
    </citation>
    <scope>NUCLEOTIDE SEQUENCE [LARGE SCALE GENOMIC DNA]</scope>
    <source>
        <strain evidence="2">ATCC 33891 / DSM 2032 / 1pr3</strain>
    </source>
</reference>
<dbReference type="KEGG" id="dpr:Despr_1608"/>
<organism evidence="1 2">
    <name type="scientific">Desulfobulbus propionicus (strain ATCC 33891 / DSM 2032 / VKM B-1956 / 1pr3)</name>
    <dbReference type="NCBI Taxonomy" id="577650"/>
    <lineage>
        <taxon>Bacteria</taxon>
        <taxon>Pseudomonadati</taxon>
        <taxon>Thermodesulfobacteriota</taxon>
        <taxon>Desulfobulbia</taxon>
        <taxon>Desulfobulbales</taxon>
        <taxon>Desulfobulbaceae</taxon>
        <taxon>Desulfobulbus</taxon>
    </lineage>
</organism>
<proteinExistence type="predicted"/>
<keyword evidence="2" id="KW-1185">Reference proteome</keyword>
<dbReference type="Proteomes" id="UP000006365">
    <property type="component" value="Chromosome"/>
</dbReference>
<sequence length="97" mass="11380">MTDDPKQITNQSITIDYQTIRDLAFFQEQYDRLTEEIQQVRVQLESSPPLEPGSPRAQQREEWRSWLQLQIKSKQNTRDNLVKGIRLKGVVVENLPA</sequence>
<gene>
    <name evidence="1" type="ordered locus">Despr_1608</name>
</gene>
<dbReference type="AlphaFoldDB" id="A0A7U3YLV9"/>
<accession>A0A7U3YLV9</accession>
<dbReference type="EMBL" id="CP002364">
    <property type="protein sequence ID" value="ADW17760.1"/>
    <property type="molecule type" value="Genomic_DNA"/>
</dbReference>
<name>A0A7U3YLV9_DESPD</name>
<evidence type="ECO:0000313" key="1">
    <source>
        <dbReference type="EMBL" id="ADW17760.1"/>
    </source>
</evidence>